<reference evidence="14" key="1">
    <citation type="submission" date="2016-10" db="EMBL/GenBank/DDBJ databases">
        <authorList>
            <person name="Varghese N."/>
            <person name="Submissions S."/>
        </authorList>
    </citation>
    <scope>NUCLEOTIDE SEQUENCE [LARGE SCALE GENOMIC DNA]</scope>
    <source>
        <strain evidence="14">DSM 13577</strain>
    </source>
</reference>
<evidence type="ECO:0000313" key="14">
    <source>
        <dbReference type="Proteomes" id="UP000243819"/>
    </source>
</evidence>
<evidence type="ECO:0000256" key="4">
    <source>
        <dbReference type="ARBA" id="ARBA00022475"/>
    </source>
</evidence>
<evidence type="ECO:0000256" key="7">
    <source>
        <dbReference type="ARBA" id="ARBA00023196"/>
    </source>
</evidence>
<evidence type="ECO:0000256" key="5">
    <source>
        <dbReference type="ARBA" id="ARBA00023065"/>
    </source>
</evidence>
<evidence type="ECO:0000256" key="9">
    <source>
        <dbReference type="HAMAP-Rule" id="MF_00530"/>
    </source>
</evidence>
<dbReference type="SUPFAM" id="SSF51344">
    <property type="entry name" value="Epsilon subunit of F1F0-ATP synthase N-terminal domain"/>
    <property type="match status" value="1"/>
</dbReference>
<dbReference type="EMBL" id="FOIF01000065">
    <property type="protein sequence ID" value="SET16372.1"/>
    <property type="molecule type" value="Genomic_DNA"/>
</dbReference>
<comment type="function">
    <text evidence="9">Produces ATP from ADP in the presence of a proton gradient across the membrane.</text>
</comment>
<name>A0A1I0CAA8_9FIRM</name>
<protein>
    <recommendedName>
        <fullName evidence="9">ATP synthase epsilon chain</fullName>
    </recommendedName>
    <alternativeName>
        <fullName evidence="9">ATP synthase F1 sector epsilon subunit</fullName>
    </alternativeName>
    <alternativeName>
        <fullName evidence="9">F-ATPase epsilon subunit</fullName>
    </alternativeName>
</protein>
<organism evidence="13 14">
    <name type="scientific">Anaerobranca gottschalkii DSM 13577</name>
    <dbReference type="NCBI Taxonomy" id="1120990"/>
    <lineage>
        <taxon>Bacteria</taxon>
        <taxon>Bacillati</taxon>
        <taxon>Bacillota</taxon>
        <taxon>Clostridia</taxon>
        <taxon>Eubacteriales</taxon>
        <taxon>Proteinivoracaceae</taxon>
        <taxon>Anaerobranca</taxon>
    </lineage>
</organism>
<dbReference type="GO" id="GO:0005524">
    <property type="term" value="F:ATP binding"/>
    <property type="evidence" value="ECO:0007669"/>
    <property type="project" value="UniProtKB-UniRule"/>
</dbReference>
<evidence type="ECO:0000256" key="1">
    <source>
        <dbReference type="ARBA" id="ARBA00004202"/>
    </source>
</evidence>
<evidence type="ECO:0000259" key="12">
    <source>
        <dbReference type="Pfam" id="PF02823"/>
    </source>
</evidence>
<dbReference type="NCBIfam" id="NF009980">
    <property type="entry name" value="PRK13446.1"/>
    <property type="match status" value="1"/>
</dbReference>
<dbReference type="NCBIfam" id="TIGR01216">
    <property type="entry name" value="ATP_synt_epsi"/>
    <property type="match status" value="1"/>
</dbReference>
<keyword evidence="14" id="KW-1185">Reference proteome</keyword>
<dbReference type="PANTHER" id="PTHR13822:SF10">
    <property type="entry name" value="ATP SYNTHASE EPSILON CHAIN, CHLOROPLASTIC"/>
    <property type="match status" value="1"/>
</dbReference>
<dbReference type="GO" id="GO:0045259">
    <property type="term" value="C:proton-transporting ATP synthase complex"/>
    <property type="evidence" value="ECO:0007669"/>
    <property type="project" value="UniProtKB-KW"/>
</dbReference>
<dbReference type="InterPro" id="IPR001469">
    <property type="entry name" value="ATP_synth_F1_dsu/esu"/>
</dbReference>
<comment type="subunit">
    <text evidence="9 10">F-type ATPases have 2 components, CF(1) - the catalytic core - and CF(0) - the membrane proton channel. CF(1) has five subunits: alpha(3), beta(3), gamma(1), delta(1), epsilon(1). CF(0) has three main subunits: a, b and c.</text>
</comment>
<dbReference type="Gene3D" id="2.60.15.10">
    <property type="entry name" value="F0F1 ATP synthase delta/epsilon subunit, N-terminal"/>
    <property type="match status" value="1"/>
</dbReference>
<dbReference type="SUPFAM" id="SSF46604">
    <property type="entry name" value="Epsilon subunit of F1F0-ATP synthase C-terminal domain"/>
    <property type="match status" value="1"/>
</dbReference>
<dbReference type="HAMAP" id="MF_00530">
    <property type="entry name" value="ATP_synth_epsil_bac"/>
    <property type="match status" value="1"/>
</dbReference>
<dbReference type="STRING" id="1120990.SAMN03080614_10656"/>
<evidence type="ECO:0000256" key="3">
    <source>
        <dbReference type="ARBA" id="ARBA00022448"/>
    </source>
</evidence>
<sequence length="133" mass="14866">MKFLFELVTPERKVMSEEVDMIMARAVDGDIGILANHAPLVTTIDISQLLIKKDGKEQYVAIGGGILEVSKEKTVLLADTAEFPHEIDIKRAEEAKKRAELRLEQRSGEINVKRAEIALRKALTRIEVAEKGK</sequence>
<dbReference type="PANTHER" id="PTHR13822">
    <property type="entry name" value="ATP SYNTHASE DELTA/EPSILON CHAIN"/>
    <property type="match status" value="1"/>
</dbReference>
<dbReference type="AlphaFoldDB" id="A0A1I0CAA8"/>
<evidence type="ECO:0000256" key="2">
    <source>
        <dbReference type="ARBA" id="ARBA00005712"/>
    </source>
</evidence>
<dbReference type="CDD" id="cd12152">
    <property type="entry name" value="F1-ATPase_delta"/>
    <property type="match status" value="1"/>
</dbReference>
<keyword evidence="4 9" id="KW-1003">Cell membrane</keyword>
<dbReference type="OrthoDB" id="9804110at2"/>
<keyword evidence="6 9" id="KW-0472">Membrane</keyword>
<accession>A0A1I0CAA8</accession>
<evidence type="ECO:0000256" key="6">
    <source>
        <dbReference type="ARBA" id="ARBA00023136"/>
    </source>
</evidence>
<dbReference type="InterPro" id="IPR020547">
    <property type="entry name" value="ATP_synth_F1_esu_C"/>
</dbReference>
<dbReference type="GO" id="GO:0046933">
    <property type="term" value="F:proton-transporting ATP synthase activity, rotational mechanism"/>
    <property type="evidence" value="ECO:0007669"/>
    <property type="project" value="UniProtKB-UniRule"/>
</dbReference>
<dbReference type="InterPro" id="IPR020546">
    <property type="entry name" value="ATP_synth_F1_dsu/esu_N"/>
</dbReference>
<dbReference type="RefSeq" id="WP_091351430.1">
    <property type="nucleotide sequence ID" value="NZ_FOIF01000065.1"/>
</dbReference>
<feature type="domain" description="ATP synthase F1 complex delta/epsilon subunit N-terminal" evidence="12">
    <location>
        <begin position="5"/>
        <end position="81"/>
    </location>
</feature>
<gene>
    <name evidence="9" type="primary">atpC</name>
    <name evidence="13" type="ORF">SAMN03080614_10656</name>
</gene>
<dbReference type="Proteomes" id="UP000243819">
    <property type="component" value="Unassembled WGS sequence"/>
</dbReference>
<evidence type="ECO:0000313" key="13">
    <source>
        <dbReference type="EMBL" id="SET16372.1"/>
    </source>
</evidence>
<keyword evidence="7 9" id="KW-0139">CF(1)</keyword>
<evidence type="ECO:0000256" key="8">
    <source>
        <dbReference type="ARBA" id="ARBA00023310"/>
    </source>
</evidence>
<dbReference type="NCBIfam" id="NF001846">
    <property type="entry name" value="PRK00571.1-3"/>
    <property type="match status" value="1"/>
</dbReference>
<dbReference type="GO" id="GO:0005886">
    <property type="term" value="C:plasma membrane"/>
    <property type="evidence" value="ECO:0007669"/>
    <property type="project" value="UniProtKB-SubCell"/>
</dbReference>
<dbReference type="Pfam" id="PF02823">
    <property type="entry name" value="ATP-synt_DE_N"/>
    <property type="match status" value="1"/>
</dbReference>
<dbReference type="Gene3D" id="1.20.5.440">
    <property type="entry name" value="ATP synthase delta/epsilon subunit, C-terminal domain"/>
    <property type="match status" value="1"/>
</dbReference>
<keyword evidence="3 9" id="KW-0813">Transport</keyword>
<dbReference type="Pfam" id="PF00401">
    <property type="entry name" value="ATP-synt_DE"/>
    <property type="match status" value="1"/>
</dbReference>
<comment type="similarity">
    <text evidence="2 9 10">Belongs to the ATPase epsilon chain family.</text>
</comment>
<evidence type="ECO:0000259" key="11">
    <source>
        <dbReference type="Pfam" id="PF00401"/>
    </source>
</evidence>
<keyword evidence="5 9" id="KW-0406">Ion transport</keyword>
<comment type="subcellular location">
    <subcellularLocation>
        <location evidence="1 9">Cell membrane</location>
        <topology evidence="1 9">Peripheral membrane protein</topology>
    </subcellularLocation>
</comment>
<proteinExistence type="inferred from homology"/>
<keyword evidence="9" id="KW-0375">Hydrogen ion transport</keyword>
<dbReference type="InterPro" id="IPR036771">
    <property type="entry name" value="ATPsynth_dsu/esu_N"/>
</dbReference>
<feature type="domain" description="ATP synthase epsilon subunit C-terminal" evidence="11">
    <location>
        <begin position="86"/>
        <end position="130"/>
    </location>
</feature>
<evidence type="ECO:0000256" key="10">
    <source>
        <dbReference type="RuleBase" id="RU003656"/>
    </source>
</evidence>
<dbReference type="InterPro" id="IPR036794">
    <property type="entry name" value="ATP_F1_dsu/esu_C_sf"/>
</dbReference>
<keyword evidence="8 9" id="KW-0066">ATP synthesis</keyword>